<evidence type="ECO:0000256" key="1">
    <source>
        <dbReference type="ARBA" id="ARBA00001933"/>
    </source>
</evidence>
<keyword evidence="4" id="KW-0808">Transferase</keyword>
<dbReference type="GO" id="GO:0019346">
    <property type="term" value="P:transsulfuration"/>
    <property type="evidence" value="ECO:0007669"/>
    <property type="project" value="InterPro"/>
</dbReference>
<dbReference type="GO" id="GO:0016846">
    <property type="term" value="F:carbon-sulfur lyase activity"/>
    <property type="evidence" value="ECO:0007669"/>
    <property type="project" value="TreeGrafter"/>
</dbReference>
<dbReference type="RefSeq" id="WP_353642909.1">
    <property type="nucleotide sequence ID" value="NZ_CP159253.1"/>
</dbReference>
<accession>A0AAU8CRV0</accession>
<dbReference type="EMBL" id="CP159253">
    <property type="protein sequence ID" value="XCG49559.1"/>
    <property type="molecule type" value="Genomic_DNA"/>
</dbReference>
<dbReference type="GO" id="GO:0016740">
    <property type="term" value="F:transferase activity"/>
    <property type="evidence" value="ECO:0007669"/>
    <property type="project" value="UniProtKB-KW"/>
</dbReference>
<organism evidence="4">
    <name type="scientific">Mesorhizobium sp. WSM2240</name>
    <dbReference type="NCBI Taxonomy" id="3228851"/>
    <lineage>
        <taxon>Bacteria</taxon>
        <taxon>Pseudomonadati</taxon>
        <taxon>Pseudomonadota</taxon>
        <taxon>Alphaproteobacteria</taxon>
        <taxon>Hyphomicrobiales</taxon>
        <taxon>Phyllobacteriaceae</taxon>
        <taxon>Mesorhizobium</taxon>
    </lineage>
</organism>
<dbReference type="GO" id="GO:0030170">
    <property type="term" value="F:pyridoxal phosphate binding"/>
    <property type="evidence" value="ECO:0007669"/>
    <property type="project" value="InterPro"/>
</dbReference>
<dbReference type="SUPFAM" id="SSF53383">
    <property type="entry name" value="PLP-dependent transferases"/>
    <property type="match status" value="1"/>
</dbReference>
<dbReference type="PANTHER" id="PTHR11808">
    <property type="entry name" value="TRANS-SULFURATION ENZYME FAMILY MEMBER"/>
    <property type="match status" value="1"/>
</dbReference>
<gene>
    <name evidence="4" type="ORF">ABVK50_02725</name>
</gene>
<dbReference type="Gene3D" id="3.90.1150.10">
    <property type="entry name" value="Aspartate Aminotransferase, domain 1"/>
    <property type="match status" value="1"/>
</dbReference>
<dbReference type="InterPro" id="IPR015422">
    <property type="entry name" value="PyrdxlP-dep_Trfase_small"/>
</dbReference>
<keyword evidence="2 3" id="KW-0663">Pyridoxal phosphate</keyword>
<dbReference type="GO" id="GO:0005737">
    <property type="term" value="C:cytoplasm"/>
    <property type="evidence" value="ECO:0007669"/>
    <property type="project" value="TreeGrafter"/>
</dbReference>
<evidence type="ECO:0000313" key="4">
    <source>
        <dbReference type="EMBL" id="XCG49559.1"/>
    </source>
</evidence>
<dbReference type="InterPro" id="IPR015421">
    <property type="entry name" value="PyrdxlP-dep_Trfase_major"/>
</dbReference>
<evidence type="ECO:0000256" key="3">
    <source>
        <dbReference type="RuleBase" id="RU362118"/>
    </source>
</evidence>
<comment type="cofactor">
    <cofactor evidence="1 3">
        <name>pyridoxal 5'-phosphate</name>
        <dbReference type="ChEBI" id="CHEBI:597326"/>
    </cofactor>
</comment>
<dbReference type="PANTHER" id="PTHR11808:SF80">
    <property type="entry name" value="CYSTATHIONINE GAMMA-LYASE"/>
    <property type="match status" value="1"/>
</dbReference>
<dbReference type="InterPro" id="IPR000277">
    <property type="entry name" value="Cys/Met-Metab_PyrdxlP-dep_enz"/>
</dbReference>
<dbReference type="AlphaFoldDB" id="A0AAU8CRV0"/>
<reference evidence="4" key="1">
    <citation type="submission" date="2024-06" db="EMBL/GenBank/DDBJ databases">
        <title>Mesorhizobium karijinii sp. nov., a symbiont of the iconic Swainsona formosa from arid Australia.</title>
        <authorList>
            <person name="Hill Y.J."/>
            <person name="Watkin E.L.J."/>
            <person name="O'Hara G.W."/>
            <person name="Terpolilli J."/>
            <person name="Tye M.L."/>
            <person name="Kohlmeier M.G."/>
        </authorList>
    </citation>
    <scope>NUCLEOTIDE SEQUENCE</scope>
    <source>
        <strain evidence="4">WSM2240</strain>
    </source>
</reference>
<name>A0AAU8CRV0_9HYPH</name>
<proteinExistence type="inferred from homology"/>
<protein>
    <submittedName>
        <fullName evidence="4">PLP-dependent transferase</fullName>
    </submittedName>
</protein>
<evidence type="ECO:0000256" key="2">
    <source>
        <dbReference type="ARBA" id="ARBA00022898"/>
    </source>
</evidence>
<dbReference type="Gene3D" id="3.40.640.10">
    <property type="entry name" value="Type I PLP-dependent aspartate aminotransferase-like (Major domain)"/>
    <property type="match status" value="1"/>
</dbReference>
<comment type="similarity">
    <text evidence="3">Belongs to the trans-sulfuration enzymes family.</text>
</comment>
<sequence>MQRTRRSQQALPRFGTKVIPVDLSNSDNLDRVLTERTRMVYFETPVNPLSRIIDIAAIAERAHARGVKVAFDSNFALLALQRPLEDGANLVLHSLTKYITGHGDTAGRCLAMQIRCTSFPTGLRVLRAAQDQERGERRKRGTGDVVGFDGARTMIDRLQLITRTVSLGDADSLICHPASLNRARQAIRKNAHLPEGVTEDLIRLSLGLEMKRMFDLRAL</sequence>
<dbReference type="InterPro" id="IPR015424">
    <property type="entry name" value="PyrdxlP-dep_Trfase"/>
</dbReference>
<dbReference type="Pfam" id="PF01053">
    <property type="entry name" value="Cys_Met_Meta_PP"/>
    <property type="match status" value="2"/>
</dbReference>